<comment type="caution">
    <text evidence="2">The sequence shown here is derived from an EMBL/GenBank/DDBJ whole genome shotgun (WGS) entry which is preliminary data.</text>
</comment>
<reference evidence="2" key="1">
    <citation type="journal article" date="2015" name="Nature">
        <title>Complex archaea that bridge the gap between prokaryotes and eukaryotes.</title>
        <authorList>
            <person name="Spang A."/>
            <person name="Saw J.H."/>
            <person name="Jorgensen S.L."/>
            <person name="Zaremba-Niedzwiedzka K."/>
            <person name="Martijn J."/>
            <person name="Lind A.E."/>
            <person name="van Eijk R."/>
            <person name="Schleper C."/>
            <person name="Guy L."/>
            <person name="Ettema T.J."/>
        </authorList>
    </citation>
    <scope>NUCLEOTIDE SEQUENCE</scope>
</reference>
<protein>
    <submittedName>
        <fullName evidence="2">Uncharacterized protein</fullName>
    </submittedName>
</protein>
<dbReference type="AlphaFoldDB" id="A0A0F9EFJ6"/>
<dbReference type="EMBL" id="LAZR01027663">
    <property type="protein sequence ID" value="KKL65031.1"/>
    <property type="molecule type" value="Genomic_DNA"/>
</dbReference>
<keyword evidence="1" id="KW-1133">Transmembrane helix</keyword>
<feature type="transmembrane region" description="Helical" evidence="1">
    <location>
        <begin position="53"/>
        <end position="86"/>
    </location>
</feature>
<evidence type="ECO:0000256" key="1">
    <source>
        <dbReference type="SAM" id="Phobius"/>
    </source>
</evidence>
<feature type="transmembrane region" description="Helical" evidence="1">
    <location>
        <begin position="7"/>
        <end position="33"/>
    </location>
</feature>
<evidence type="ECO:0000313" key="2">
    <source>
        <dbReference type="EMBL" id="KKL65031.1"/>
    </source>
</evidence>
<gene>
    <name evidence="2" type="ORF">LCGC14_2159040</name>
</gene>
<proteinExistence type="predicted"/>
<sequence>MRFSDAFLVGAGVVGFTLGPLSWLTIHLGGAYFSFVGYDGEPGSVGAGLLWLFLWGPLVSGVALIPVGIVALIVGAIAAPFVMAAVNGFRLASRVRIS</sequence>
<organism evidence="2">
    <name type="scientific">marine sediment metagenome</name>
    <dbReference type="NCBI Taxonomy" id="412755"/>
    <lineage>
        <taxon>unclassified sequences</taxon>
        <taxon>metagenomes</taxon>
        <taxon>ecological metagenomes</taxon>
    </lineage>
</organism>
<keyword evidence="1" id="KW-0472">Membrane</keyword>
<keyword evidence="1" id="KW-0812">Transmembrane</keyword>
<accession>A0A0F9EFJ6</accession>
<name>A0A0F9EFJ6_9ZZZZ</name>